<evidence type="ECO:0000256" key="1">
    <source>
        <dbReference type="SAM" id="MobiDB-lite"/>
    </source>
</evidence>
<reference evidence="2" key="1">
    <citation type="submission" date="2023-10" db="EMBL/GenBank/DDBJ databases">
        <authorList>
            <person name="Chen Y."/>
            <person name="Shah S."/>
            <person name="Dougan E. K."/>
            <person name="Thang M."/>
            <person name="Chan C."/>
        </authorList>
    </citation>
    <scope>NUCLEOTIDE SEQUENCE [LARGE SCALE GENOMIC DNA]</scope>
</reference>
<dbReference type="EMBL" id="CAUYUJ010003916">
    <property type="protein sequence ID" value="CAK0807389.1"/>
    <property type="molecule type" value="Genomic_DNA"/>
</dbReference>
<gene>
    <name evidence="2" type="ORF">PCOR1329_LOCUS13283</name>
</gene>
<accession>A0ABN9QPQ7</accession>
<sequence length="116" mass="12860">MLLLDGGFCQNAIEGAQQDLELTIETQLREKQVYADRLRLLFEEMTESSDLSEGLTAAEIHFQLAKPKVQSWFKSAEATLGSGADAYNPRLPNRGVGSKDQRTEISGEHGKRGHRA</sequence>
<organism evidence="2 3">
    <name type="scientific">Prorocentrum cordatum</name>
    <dbReference type="NCBI Taxonomy" id="2364126"/>
    <lineage>
        <taxon>Eukaryota</taxon>
        <taxon>Sar</taxon>
        <taxon>Alveolata</taxon>
        <taxon>Dinophyceae</taxon>
        <taxon>Prorocentrales</taxon>
        <taxon>Prorocentraceae</taxon>
        <taxon>Prorocentrum</taxon>
    </lineage>
</organism>
<comment type="caution">
    <text evidence="2">The sequence shown here is derived from an EMBL/GenBank/DDBJ whole genome shotgun (WGS) entry which is preliminary data.</text>
</comment>
<name>A0ABN9QPQ7_9DINO</name>
<keyword evidence="3" id="KW-1185">Reference proteome</keyword>
<feature type="non-terminal residue" evidence="2">
    <location>
        <position position="116"/>
    </location>
</feature>
<feature type="region of interest" description="Disordered" evidence="1">
    <location>
        <begin position="82"/>
        <end position="116"/>
    </location>
</feature>
<evidence type="ECO:0000313" key="3">
    <source>
        <dbReference type="Proteomes" id="UP001189429"/>
    </source>
</evidence>
<proteinExistence type="predicted"/>
<evidence type="ECO:0000313" key="2">
    <source>
        <dbReference type="EMBL" id="CAK0807389.1"/>
    </source>
</evidence>
<dbReference type="Proteomes" id="UP001189429">
    <property type="component" value="Unassembled WGS sequence"/>
</dbReference>
<feature type="compositionally biased region" description="Basic and acidic residues" evidence="1">
    <location>
        <begin position="97"/>
        <end position="110"/>
    </location>
</feature>
<protein>
    <submittedName>
        <fullName evidence="2">Uncharacterized protein</fullName>
    </submittedName>
</protein>